<proteinExistence type="predicted"/>
<dbReference type="CDD" id="cd00067">
    <property type="entry name" value="GAL4"/>
    <property type="match status" value="1"/>
</dbReference>
<gene>
    <name evidence="2" type="ORF">NA56DRAFT_646856</name>
</gene>
<dbReference type="InterPro" id="IPR052973">
    <property type="entry name" value="Fungal_sec-metab_reg_TF"/>
</dbReference>
<accession>A0A2J6Q118</accession>
<evidence type="ECO:0000256" key="1">
    <source>
        <dbReference type="ARBA" id="ARBA00023242"/>
    </source>
</evidence>
<dbReference type="EMBL" id="KZ613487">
    <property type="protein sequence ID" value="PMD19980.1"/>
    <property type="molecule type" value="Genomic_DNA"/>
</dbReference>
<name>A0A2J6Q118_9HELO</name>
<dbReference type="PANTHER" id="PTHR35392">
    <property type="entry name" value="ZN(II)2CYS6 TRANSCRIPTION FACTOR (EUROFUNG)-RELATED-RELATED"/>
    <property type="match status" value="1"/>
</dbReference>
<evidence type="ECO:0000313" key="3">
    <source>
        <dbReference type="Proteomes" id="UP000235672"/>
    </source>
</evidence>
<dbReference type="Proteomes" id="UP000235672">
    <property type="component" value="Unassembled WGS sequence"/>
</dbReference>
<evidence type="ECO:0008006" key="4">
    <source>
        <dbReference type="Google" id="ProtNLM"/>
    </source>
</evidence>
<keyword evidence="3" id="KW-1185">Reference proteome</keyword>
<dbReference type="AlphaFoldDB" id="A0A2J6Q118"/>
<dbReference type="GO" id="GO:0000981">
    <property type="term" value="F:DNA-binding transcription factor activity, RNA polymerase II-specific"/>
    <property type="evidence" value="ECO:0007669"/>
    <property type="project" value="InterPro"/>
</dbReference>
<dbReference type="GO" id="GO:0008270">
    <property type="term" value="F:zinc ion binding"/>
    <property type="evidence" value="ECO:0007669"/>
    <property type="project" value="InterPro"/>
</dbReference>
<dbReference type="InterPro" id="IPR036864">
    <property type="entry name" value="Zn2-C6_fun-type_DNA-bd_sf"/>
</dbReference>
<evidence type="ECO:0000313" key="2">
    <source>
        <dbReference type="EMBL" id="PMD19980.1"/>
    </source>
</evidence>
<sequence length="481" mass="54014">MTPALPSKRNTSLDGPESAFTCFATRLQGAPRKRAKFDARAREKVKGVRKRSACLRCRILKIPCSLDDPCATCMDLALTVSSALEKKILRWSDCIRTSLTDVSIFTHALPFPENWQGIMLQLGSTPVELAFADDVKWEVGAFTEGCAKWISDPEMRDISQVGAMSSPQFQDMIKPFVGDAVCKSFQGMVYTLSLAHTQQRTTEKHQYTVSELQRIGSLSGEHFLAFLEKSLKPQPLGKLSKNELQALFLMLIGTILAVGYAQPIEEFPPFPPIEDADSNLNLPHTLHTAMQHHLCRTLAHYAIYLAVKLGLPIPSSKERFILESAHRLWNKEGHFIWATKSKDQVEDEDDKEIDTSSLTYDYSRIDVDKWAFHLSEYYSTGNPSGFQAQQNQPYHDFSNAQDPTGSPNVVIVDITAAEYHRQEDFGSLGEADLFCPLFQPMELGKRVLEPAICGYVVEAFAKPLPAWSCWPAWDTQNFLLV</sequence>
<dbReference type="InterPro" id="IPR001138">
    <property type="entry name" value="Zn2Cys6_DnaBD"/>
</dbReference>
<organism evidence="2 3">
    <name type="scientific">Hyaloscypha hepaticicola</name>
    <dbReference type="NCBI Taxonomy" id="2082293"/>
    <lineage>
        <taxon>Eukaryota</taxon>
        <taxon>Fungi</taxon>
        <taxon>Dikarya</taxon>
        <taxon>Ascomycota</taxon>
        <taxon>Pezizomycotina</taxon>
        <taxon>Leotiomycetes</taxon>
        <taxon>Helotiales</taxon>
        <taxon>Hyaloscyphaceae</taxon>
        <taxon>Hyaloscypha</taxon>
    </lineage>
</organism>
<dbReference type="OrthoDB" id="5426982at2759"/>
<dbReference type="SUPFAM" id="SSF57701">
    <property type="entry name" value="Zn2/Cys6 DNA-binding domain"/>
    <property type="match status" value="1"/>
</dbReference>
<protein>
    <recommendedName>
        <fullName evidence="4">Zn(2)-C6 fungal-type domain-containing protein</fullName>
    </recommendedName>
</protein>
<keyword evidence="1" id="KW-0539">Nucleus</keyword>
<reference evidence="2 3" key="1">
    <citation type="submission" date="2016-05" db="EMBL/GenBank/DDBJ databases">
        <title>A degradative enzymes factory behind the ericoid mycorrhizal symbiosis.</title>
        <authorList>
            <consortium name="DOE Joint Genome Institute"/>
            <person name="Martino E."/>
            <person name="Morin E."/>
            <person name="Grelet G."/>
            <person name="Kuo A."/>
            <person name="Kohler A."/>
            <person name="Daghino S."/>
            <person name="Barry K."/>
            <person name="Choi C."/>
            <person name="Cichocki N."/>
            <person name="Clum A."/>
            <person name="Copeland A."/>
            <person name="Hainaut M."/>
            <person name="Haridas S."/>
            <person name="Labutti K."/>
            <person name="Lindquist E."/>
            <person name="Lipzen A."/>
            <person name="Khouja H.-R."/>
            <person name="Murat C."/>
            <person name="Ohm R."/>
            <person name="Olson A."/>
            <person name="Spatafora J."/>
            <person name="Veneault-Fourrey C."/>
            <person name="Henrissat B."/>
            <person name="Grigoriev I."/>
            <person name="Martin F."/>
            <person name="Perotto S."/>
        </authorList>
    </citation>
    <scope>NUCLEOTIDE SEQUENCE [LARGE SCALE GENOMIC DNA]</scope>
    <source>
        <strain evidence="2 3">UAMH 7357</strain>
    </source>
</reference>